<dbReference type="InterPro" id="IPR024028">
    <property type="entry name" value="PNKP_bac"/>
</dbReference>
<dbReference type="InterPro" id="IPR050126">
    <property type="entry name" value="Ap4A_hydrolase"/>
</dbReference>
<evidence type="ECO:0000259" key="2">
    <source>
        <dbReference type="Pfam" id="PF00149"/>
    </source>
</evidence>
<sequence length="938" mass="103933">MPQDTLKVPELSLIILIGSTGAGKSTFARRLFKPTEIVSSDACRGLVADDENDQSASKDAFELLHYLVAKRLKRGLLTVVDATNVQPEGRKPLVALARQFHVLPVAIVLDVPESVAQQRNAQRPDRRHLGRHVIAGHRQQLRRSLRTLKEEGFRHIHHLRSVAEIDAVQHLTREQLYNNRKEETGPFDIIGDVHGCYEELRALLGQLGYQVTEEPILDVRDLGVRVVAPVVVTSPPSPLSRGEGELVSSDSLKSGTEEYGQSPNLEVEKLETSPPSPRERGLGGEVTGPRRRAIFLGDLVDRGPACPQVLRLVMSMVRDGTALCVPGNHDIKLLRHLNGKKVTVNHGLAETLAQLEAEPEAFKSEVRRFLDGLVSHYVLDGGKLVVAHAGLTEEMQGRGSGAVRAFALFGESTGEIDEFGLPVRYEWAREYRGRAMVAFGHTPVPDAEWLNNTIDLDTGCVFGGRLTALRYPERELVAVPAAQVYCEPARPLNYKELQAASSKLQASSAEDQNEKLVASSWQLEAELDIRDVTGKQFIETRLMKGVTIREENAVAALEVMSRFALHPKWLLYLPPTMSPTETSALPDLLEHPAEAFDYYKRLGVERVVCEEKHMGSRVVLVLGRNEAAIQRRLGLVGEGIGKCYTRTGRNFFTDAALETAFLARLRDAFTTAGFWEKFDTDWVCLDAELLPWSAKAQELVKTQYAAVAAAASAALPQVEAALAEAAARDLDGAEALLARTTTRREAAAHYADAYRRYCWPVHSLDDLKLAPFHLLATEGRTYFDRDHAWHMETLRTLSLADSGLLRATPYRVVPLADAAETDAAIQWWTDLTAAGGEGMVVKPYDFIPQGKGGLLQPALKCRGREYLRIIYGPDYLLPGHLDRLRQRNVKAKRNLALREFALGVESLERFVAGQPLRRVHQCVFGVLALESEAVDPRL</sequence>
<keyword evidence="4" id="KW-0808">Transferase</keyword>
<dbReference type="InterPro" id="IPR027417">
    <property type="entry name" value="P-loop_NTPase"/>
</dbReference>
<dbReference type="GO" id="GO:0016301">
    <property type="term" value="F:kinase activity"/>
    <property type="evidence" value="ECO:0007669"/>
    <property type="project" value="UniProtKB-KW"/>
</dbReference>
<reference evidence="4 5" key="1">
    <citation type="submission" date="2020-03" db="EMBL/GenBank/DDBJ databases">
        <title>Genomic Encyclopedia of Type Strains, Phase IV (KMG-V): Genome sequencing to study the core and pangenomes of soil and plant-associated prokaryotes.</title>
        <authorList>
            <person name="Whitman W."/>
        </authorList>
    </citation>
    <scope>NUCLEOTIDE SEQUENCE [LARGE SCALE GENOMIC DNA]</scope>
    <source>
        <strain evidence="4 5">1B</strain>
    </source>
</reference>
<dbReference type="Gene3D" id="3.60.21.10">
    <property type="match status" value="2"/>
</dbReference>
<dbReference type="SUPFAM" id="SSF56300">
    <property type="entry name" value="Metallo-dependent phosphatases"/>
    <property type="match status" value="1"/>
</dbReference>
<keyword evidence="5" id="KW-1185">Reference proteome</keyword>
<protein>
    <submittedName>
        <fullName evidence="4">Polynucleotide kinase-phosphatase</fullName>
    </submittedName>
</protein>
<dbReference type="InterPro" id="IPR029052">
    <property type="entry name" value="Metallo-depent_PP-like"/>
</dbReference>
<dbReference type="InterPro" id="IPR032380">
    <property type="entry name" value="PNKP_ligase_dom"/>
</dbReference>
<evidence type="ECO:0000313" key="4">
    <source>
        <dbReference type="EMBL" id="NKI89439.1"/>
    </source>
</evidence>
<gene>
    <name evidence="4" type="ORF">HBN54_002037</name>
</gene>
<evidence type="ECO:0000313" key="5">
    <source>
        <dbReference type="Proteomes" id="UP000717634"/>
    </source>
</evidence>
<dbReference type="RefSeq" id="WP_168673072.1">
    <property type="nucleotide sequence ID" value="NZ_JAAVTK010000005.1"/>
</dbReference>
<dbReference type="Pfam" id="PF00149">
    <property type="entry name" value="Metallophos"/>
    <property type="match status" value="1"/>
</dbReference>
<feature type="compositionally biased region" description="Polar residues" evidence="1">
    <location>
        <begin position="248"/>
        <end position="264"/>
    </location>
</feature>
<evidence type="ECO:0000259" key="3">
    <source>
        <dbReference type="Pfam" id="PF16542"/>
    </source>
</evidence>
<dbReference type="Pfam" id="PF16542">
    <property type="entry name" value="PNKP_ligase"/>
    <property type="match status" value="1"/>
</dbReference>
<keyword evidence="4" id="KW-0418">Kinase</keyword>
<dbReference type="Gene3D" id="3.30.470.30">
    <property type="entry name" value="DNA ligase/mRNA capping enzyme"/>
    <property type="match status" value="2"/>
</dbReference>
<dbReference type="SUPFAM" id="SSF56091">
    <property type="entry name" value="DNA ligase/mRNA capping enzyme, catalytic domain"/>
    <property type="match status" value="1"/>
</dbReference>
<dbReference type="PANTHER" id="PTHR42850">
    <property type="entry name" value="METALLOPHOSPHOESTERASE"/>
    <property type="match status" value="1"/>
</dbReference>
<dbReference type="EMBL" id="JAAVTK010000005">
    <property type="protein sequence ID" value="NKI89439.1"/>
    <property type="molecule type" value="Genomic_DNA"/>
</dbReference>
<dbReference type="SUPFAM" id="SSF52540">
    <property type="entry name" value="P-loop containing nucleoside triphosphate hydrolases"/>
    <property type="match status" value="1"/>
</dbReference>
<accession>A0ABX1HGQ5</accession>
<feature type="region of interest" description="Disordered" evidence="1">
    <location>
        <begin position="234"/>
        <end position="285"/>
    </location>
</feature>
<dbReference type="InterPro" id="IPR041780">
    <property type="entry name" value="MPP_PrpE-like"/>
</dbReference>
<evidence type="ECO:0000256" key="1">
    <source>
        <dbReference type="SAM" id="MobiDB-lite"/>
    </source>
</evidence>
<dbReference type="Gene3D" id="3.40.50.300">
    <property type="entry name" value="P-loop containing nucleotide triphosphate hydrolases"/>
    <property type="match status" value="1"/>
</dbReference>
<dbReference type="NCBIfam" id="TIGR04075">
    <property type="entry name" value="bacter_Pnkp"/>
    <property type="match status" value="1"/>
</dbReference>
<comment type="caution">
    <text evidence="4">The sequence shown here is derived from an EMBL/GenBank/DDBJ whole genome shotgun (WGS) entry which is preliminary data.</text>
</comment>
<feature type="domain" description="Calcineurin-like phosphoesterase" evidence="2">
    <location>
        <begin position="293"/>
        <end position="445"/>
    </location>
</feature>
<organism evidence="4 5">
    <name type="scientific">Hymenobacter artigasi</name>
    <dbReference type="NCBI Taxonomy" id="2719616"/>
    <lineage>
        <taxon>Bacteria</taxon>
        <taxon>Pseudomonadati</taxon>
        <taxon>Bacteroidota</taxon>
        <taxon>Cytophagia</taxon>
        <taxon>Cytophagales</taxon>
        <taxon>Hymenobacteraceae</taxon>
        <taxon>Hymenobacter</taxon>
    </lineage>
</organism>
<dbReference type="Proteomes" id="UP000717634">
    <property type="component" value="Unassembled WGS sequence"/>
</dbReference>
<dbReference type="CDD" id="cd07423">
    <property type="entry name" value="MPP_Prp_like"/>
    <property type="match status" value="1"/>
</dbReference>
<dbReference type="PANTHER" id="PTHR42850:SF7">
    <property type="entry name" value="BIS(5'-NUCLEOSYL)-TETRAPHOSPHATASE PRPE [ASYMMETRICAL]"/>
    <property type="match status" value="1"/>
</dbReference>
<dbReference type="Pfam" id="PF13671">
    <property type="entry name" value="AAA_33"/>
    <property type="match status" value="1"/>
</dbReference>
<proteinExistence type="predicted"/>
<name>A0ABX1HGQ5_9BACT</name>
<feature type="domain" description="Polynucleotide kinase-phosphatase ligase" evidence="3">
    <location>
        <begin position="555"/>
        <end position="932"/>
    </location>
</feature>
<feature type="compositionally biased region" description="Basic and acidic residues" evidence="1">
    <location>
        <begin position="266"/>
        <end position="282"/>
    </location>
</feature>
<dbReference type="InterPro" id="IPR004843">
    <property type="entry name" value="Calcineurin-like_PHP"/>
</dbReference>